<sequence>MYNPVSKIDELFPDFAELDQTVTEMQERQNQITTDFNFIIRQVAETAQKSTEAAVLPEESPETELLDSDIPLTQFLAEFGDSLFNAVTEQNQPVYQGQTYPLLEEVLDNLERPLFAAQREVVRAVLQQLVVEDKPAAIINAEMGTGKTMMSIAAAAAAHQAGLHRTLVLSPPHLVYKWRREILKTVPNARVWILNGADTLAKLLQIRALDRTPEVPEFFVMGRVRMRMDYHWRPSYAVRRRWIPSEGASEGFAVSEYYCPKCGCEILDEENKPYNTEGGVKNALAKNRRFCKGNHHGKPCKEPLWTLCRKEQSEDGVVSTVYDRVLKTMTTLPGIGPKTAAKIIGMYGEQYLAEILENNIQAFSNLMDENGEFLFDDRQAARIDRDLGKAEFSLGRGGYQPTEFIKRYLPKNFFGLLVVDEGHEYKNYGTAQGQAMGVLARCCNKILCLTGTLMGGYAEDLFFLLWRLWPQMMIEDGFSYNKGNTLGSASMAFMRKHGVLKDIVRHLGTEYSNGAFSSSKAERNSVRTAKAPGFSPLGIMRYVLPITVFLKLRDLGEGVLPGYKEVFRPVEMTEDQQAVYKNMESVLREHLKVALRNRDNTLTGVVMSALLSWPDCCYKPQDVYWRRQNKILFHTEPQFDEEEISPKEADMLEVVKDSLAKGRKCLVYTVYTDTHDTTGRLKEIFKRHGIKAAVMKATVKADQREDWVEDQLASGVQVVICNPELVKTGLDLLAFPTIYFLQTGYNVYTLMQAARRSWRIGQKEDVEVYFAGYSDTAQQICLELMGQKVAVTQSTSGDMPDSGLDILNQAEDSVEVQLAKRLVDRQD</sequence>
<dbReference type="Gene3D" id="3.40.50.10810">
    <property type="entry name" value="Tandem AAA-ATPase domain"/>
    <property type="match status" value="1"/>
</dbReference>
<dbReference type="SMART" id="SM00487">
    <property type="entry name" value="DEXDc"/>
    <property type="match status" value="1"/>
</dbReference>
<keyword evidence="4" id="KW-0808">Transferase</keyword>
<evidence type="ECO:0000313" key="6">
    <source>
        <dbReference type="Proteomes" id="UP000260504"/>
    </source>
</evidence>
<keyword evidence="4" id="KW-0489">Methyltransferase</keyword>
<accession>A0A378VP22</accession>
<dbReference type="GO" id="GO:0008168">
    <property type="term" value="F:methyltransferase activity"/>
    <property type="evidence" value="ECO:0007669"/>
    <property type="project" value="UniProtKB-KW"/>
</dbReference>
<dbReference type="Proteomes" id="UP000254176">
    <property type="component" value="Unassembled WGS sequence"/>
</dbReference>
<dbReference type="InterPro" id="IPR001650">
    <property type="entry name" value="Helicase_C-like"/>
</dbReference>
<evidence type="ECO:0000313" key="3">
    <source>
        <dbReference type="EMBL" id="RGB18969.1"/>
    </source>
</evidence>
<dbReference type="PANTHER" id="PTHR45629:SF7">
    <property type="entry name" value="DNA EXCISION REPAIR PROTEIN ERCC-6-RELATED"/>
    <property type="match status" value="1"/>
</dbReference>
<reference evidence="3 6" key="1">
    <citation type="submission" date="2017-08" db="EMBL/GenBank/DDBJ databases">
        <title>Meningococcal Conjunctivitis and Endemic Carriage at a Military Recruit Training Center.</title>
        <authorList>
            <person name="Bobb A.J."/>
            <person name="Galac M.R."/>
            <person name="Snesrud E."/>
            <person name="Clagett C.D."/>
        </authorList>
    </citation>
    <scope>NUCLEOTIDE SEQUENCE [LARGE SCALE GENOMIC DNA]</scope>
    <source>
        <strain evidence="3 6">MRSN431200</strain>
    </source>
</reference>
<feature type="domain" description="Helicase C-terminal" evidence="2">
    <location>
        <begin position="646"/>
        <end position="800"/>
    </location>
</feature>
<evidence type="ECO:0000256" key="1">
    <source>
        <dbReference type="ARBA" id="ARBA00022801"/>
    </source>
</evidence>
<evidence type="ECO:0000313" key="4">
    <source>
        <dbReference type="EMBL" id="SUA18730.1"/>
    </source>
</evidence>
<dbReference type="InterPro" id="IPR014001">
    <property type="entry name" value="Helicase_ATP-bd"/>
</dbReference>
<keyword evidence="3" id="KW-0347">Helicase</keyword>
<dbReference type="Proteomes" id="UP000260504">
    <property type="component" value="Unassembled WGS sequence"/>
</dbReference>
<evidence type="ECO:0000259" key="2">
    <source>
        <dbReference type="PROSITE" id="PS51194"/>
    </source>
</evidence>
<name>A0A378VP22_NEIME</name>
<organism evidence="4 5">
    <name type="scientific">Neisseria meningitidis</name>
    <dbReference type="NCBI Taxonomy" id="487"/>
    <lineage>
        <taxon>Bacteria</taxon>
        <taxon>Pseudomonadati</taxon>
        <taxon>Pseudomonadota</taxon>
        <taxon>Betaproteobacteria</taxon>
        <taxon>Neisseriales</taxon>
        <taxon>Neisseriaceae</taxon>
        <taxon>Neisseria</taxon>
    </lineage>
</organism>
<dbReference type="InterPro" id="IPR006935">
    <property type="entry name" value="Helicase/UvrB_N"/>
</dbReference>
<gene>
    <name evidence="3" type="ORF">CIJ84_00795</name>
    <name evidence="4" type="ORF">NCTC8554_00409</name>
</gene>
<dbReference type="InterPro" id="IPR027417">
    <property type="entry name" value="P-loop_NTPase"/>
</dbReference>
<dbReference type="AlphaFoldDB" id="A0A378VP22"/>
<dbReference type="EMBL" id="NVYQ01000011">
    <property type="protein sequence ID" value="RGB18969.1"/>
    <property type="molecule type" value="Genomic_DNA"/>
</dbReference>
<dbReference type="InterPro" id="IPR050496">
    <property type="entry name" value="SNF2_RAD54_helicase_repair"/>
</dbReference>
<proteinExistence type="predicted"/>
<dbReference type="GO" id="GO:0005524">
    <property type="term" value="F:ATP binding"/>
    <property type="evidence" value="ECO:0007669"/>
    <property type="project" value="InterPro"/>
</dbReference>
<dbReference type="InterPro" id="IPR038718">
    <property type="entry name" value="SNF2-like_sf"/>
</dbReference>
<keyword evidence="3" id="KW-0067">ATP-binding</keyword>
<dbReference type="GO" id="GO:0016787">
    <property type="term" value="F:hydrolase activity"/>
    <property type="evidence" value="ECO:0007669"/>
    <property type="project" value="UniProtKB-KW"/>
</dbReference>
<dbReference type="InterPro" id="IPR049730">
    <property type="entry name" value="SNF2/RAD54-like_C"/>
</dbReference>
<dbReference type="GO" id="GO:0003677">
    <property type="term" value="F:DNA binding"/>
    <property type="evidence" value="ECO:0007669"/>
    <property type="project" value="InterPro"/>
</dbReference>
<reference evidence="4 5" key="2">
    <citation type="submission" date="2018-06" db="EMBL/GenBank/DDBJ databases">
        <authorList>
            <consortium name="Pathogen Informatics"/>
            <person name="Doyle S."/>
        </authorList>
    </citation>
    <scope>NUCLEOTIDE SEQUENCE [LARGE SCALE GENOMIC DNA]</scope>
    <source>
        <strain evidence="4 5">NCTC8554</strain>
    </source>
</reference>
<dbReference type="Gene3D" id="3.40.50.300">
    <property type="entry name" value="P-loop containing nucleotide triphosphate hydrolases"/>
    <property type="match status" value="2"/>
</dbReference>
<protein>
    <submittedName>
        <fullName evidence="4">DNA methylase</fullName>
    </submittedName>
    <submittedName>
        <fullName evidence="3">Helicase</fullName>
    </submittedName>
</protein>
<dbReference type="Pfam" id="PF00271">
    <property type="entry name" value="Helicase_C"/>
    <property type="match status" value="1"/>
</dbReference>
<dbReference type="GO" id="GO:0004386">
    <property type="term" value="F:helicase activity"/>
    <property type="evidence" value="ECO:0007669"/>
    <property type="project" value="UniProtKB-KW"/>
</dbReference>
<dbReference type="EMBL" id="UGRP01000001">
    <property type="protein sequence ID" value="SUA18730.1"/>
    <property type="molecule type" value="Genomic_DNA"/>
</dbReference>
<dbReference type="SUPFAM" id="SSF52540">
    <property type="entry name" value="P-loop containing nucleoside triphosphate hydrolases"/>
    <property type="match status" value="2"/>
</dbReference>
<dbReference type="RefSeq" id="WP_002256858.1">
    <property type="nucleotide sequence ID" value="NZ_CP020401.2"/>
</dbReference>
<dbReference type="Pfam" id="PF04851">
    <property type="entry name" value="ResIII"/>
    <property type="match status" value="1"/>
</dbReference>
<dbReference type="CDD" id="cd18793">
    <property type="entry name" value="SF2_C_SNF"/>
    <property type="match status" value="1"/>
</dbReference>
<dbReference type="GO" id="GO:0032259">
    <property type="term" value="P:methylation"/>
    <property type="evidence" value="ECO:0007669"/>
    <property type="project" value="UniProtKB-KW"/>
</dbReference>
<dbReference type="PANTHER" id="PTHR45629">
    <property type="entry name" value="SNF2/RAD54 FAMILY MEMBER"/>
    <property type="match status" value="1"/>
</dbReference>
<keyword evidence="3" id="KW-0547">Nucleotide-binding</keyword>
<evidence type="ECO:0000313" key="5">
    <source>
        <dbReference type="Proteomes" id="UP000254176"/>
    </source>
</evidence>
<keyword evidence="1" id="KW-0378">Hydrolase</keyword>
<dbReference type="PROSITE" id="PS51194">
    <property type="entry name" value="HELICASE_CTER"/>
    <property type="match status" value="1"/>
</dbReference>